<feature type="compositionally biased region" description="Basic residues" evidence="5">
    <location>
        <begin position="79"/>
        <end position="92"/>
    </location>
</feature>
<feature type="compositionally biased region" description="Low complexity" evidence="5">
    <location>
        <begin position="23"/>
        <end position="33"/>
    </location>
</feature>
<evidence type="ECO:0000259" key="6">
    <source>
        <dbReference type="SMART" id="SM01155"/>
    </source>
</evidence>
<dbReference type="SMART" id="SM01155">
    <property type="entry name" value="DUF1713"/>
    <property type="match status" value="1"/>
</dbReference>
<organism evidence="7 8">
    <name type="scientific">Paraconiothyrium brasiliense</name>
    <dbReference type="NCBI Taxonomy" id="300254"/>
    <lineage>
        <taxon>Eukaryota</taxon>
        <taxon>Fungi</taxon>
        <taxon>Dikarya</taxon>
        <taxon>Ascomycota</taxon>
        <taxon>Pezizomycotina</taxon>
        <taxon>Dothideomycetes</taxon>
        <taxon>Pleosporomycetidae</taxon>
        <taxon>Pleosporales</taxon>
        <taxon>Massarineae</taxon>
        <taxon>Didymosphaeriaceae</taxon>
        <taxon>Paraconiothyrium</taxon>
    </lineage>
</organism>
<accession>A0ABR3QKJ3</accession>
<comment type="subcellular location">
    <subcellularLocation>
        <location evidence="1">Mitochondrion</location>
    </subcellularLocation>
</comment>
<dbReference type="EMBL" id="JAKJXO020000020">
    <property type="protein sequence ID" value="KAL1592673.1"/>
    <property type="molecule type" value="Genomic_DNA"/>
</dbReference>
<reference evidence="7 8" key="1">
    <citation type="submission" date="2024-02" db="EMBL/GenBank/DDBJ databases">
        <title>De novo assembly and annotation of 12 fungi associated with fruit tree decline syndrome in Ontario, Canada.</title>
        <authorList>
            <person name="Sulman M."/>
            <person name="Ellouze W."/>
            <person name="Ilyukhin E."/>
        </authorList>
    </citation>
    <scope>NUCLEOTIDE SEQUENCE [LARGE SCALE GENOMIC DNA]</scope>
    <source>
        <strain evidence="7 8">M42-189</strain>
    </source>
</reference>
<sequence length="352" mass="38351">MFSSAAGRVVRSPSTLPPPSVGAFARPAALGAAQKPFARPGHQRRLSSSKASTPPDSSNGSSSAQQAPASAEKAPAKASVKKGTGRAGRKRTTTPPIPALNVPHVPPTDYLQKPEVKISSFFSLHRPISLDQAIPPVATNSSFESIFAPRSPYNRKTTVDNIQTLSSGIETLEAALAVHEEPAPARGASQNQLQYSDSTPQVSLEELMSRLVPFRPPPPPMASGEAAETNKITEDVVAAPAQIKNRSWSSTVVVTESMDASGKPVYSATTTPMVEIADSAAENEPEQYMVQQPFLDRMSQRQNTNNRSRGILRRPDMLVISVKRQRKLKMKKHKYKKLMKRTRLERRKLDRT</sequence>
<proteinExistence type="inferred from homology"/>
<feature type="domain" description="Ribosomal protein mS38 C-terminal" evidence="6">
    <location>
        <begin position="318"/>
        <end position="351"/>
    </location>
</feature>
<dbReference type="Proteomes" id="UP001521785">
    <property type="component" value="Unassembled WGS sequence"/>
</dbReference>
<evidence type="ECO:0000256" key="1">
    <source>
        <dbReference type="ARBA" id="ARBA00004173"/>
    </source>
</evidence>
<evidence type="ECO:0000313" key="8">
    <source>
        <dbReference type="Proteomes" id="UP001521785"/>
    </source>
</evidence>
<dbReference type="PANTHER" id="PTHR32035">
    <property type="entry name" value="AURORA KINASE A-INTERACTING PROTEIN"/>
    <property type="match status" value="1"/>
</dbReference>
<protein>
    <recommendedName>
        <fullName evidence="4">Small ribosomal subunit protein mS38</fullName>
    </recommendedName>
</protein>
<evidence type="ECO:0000256" key="4">
    <source>
        <dbReference type="ARBA" id="ARBA00035682"/>
    </source>
</evidence>
<feature type="compositionally biased region" description="Low complexity" evidence="5">
    <location>
        <begin position="48"/>
        <end position="78"/>
    </location>
</feature>
<keyword evidence="2" id="KW-0496">Mitochondrion</keyword>
<comment type="similarity">
    <text evidence="3">Belongs to the mitochondrion-specific ribosomal protein mS38 family.</text>
</comment>
<dbReference type="Pfam" id="PF08213">
    <property type="entry name" value="COX24_C"/>
    <property type="match status" value="1"/>
</dbReference>
<name>A0ABR3QKJ3_9PLEO</name>
<comment type="caution">
    <text evidence="7">The sequence shown here is derived from an EMBL/GenBank/DDBJ whole genome shotgun (WGS) entry which is preliminary data.</text>
</comment>
<keyword evidence="8" id="KW-1185">Reference proteome</keyword>
<evidence type="ECO:0000313" key="7">
    <source>
        <dbReference type="EMBL" id="KAL1592673.1"/>
    </source>
</evidence>
<gene>
    <name evidence="7" type="ORF">SLS60_011089</name>
</gene>
<feature type="region of interest" description="Disordered" evidence="5">
    <location>
        <begin position="1"/>
        <end position="105"/>
    </location>
</feature>
<dbReference type="PANTHER" id="PTHR32035:SF3">
    <property type="entry name" value="SMALL RIBOSOMAL SUBUNIT PROTEIN MS38"/>
    <property type="match status" value="1"/>
</dbReference>
<evidence type="ECO:0000256" key="2">
    <source>
        <dbReference type="ARBA" id="ARBA00023128"/>
    </source>
</evidence>
<dbReference type="InterPro" id="IPR013177">
    <property type="entry name" value="Ribosomal_mS38_C"/>
</dbReference>
<evidence type="ECO:0000256" key="3">
    <source>
        <dbReference type="ARBA" id="ARBA00035647"/>
    </source>
</evidence>
<evidence type="ECO:0000256" key="5">
    <source>
        <dbReference type="SAM" id="MobiDB-lite"/>
    </source>
</evidence>